<dbReference type="AlphaFoldDB" id="A0A5C5YVH7"/>
<dbReference type="EMBL" id="SJPJ01000001">
    <property type="protein sequence ID" value="TWT79052.1"/>
    <property type="molecule type" value="Genomic_DNA"/>
</dbReference>
<feature type="signal peptide" evidence="1">
    <location>
        <begin position="1"/>
        <end position="25"/>
    </location>
</feature>
<organism evidence="2 3">
    <name type="scientific">Novipirellula herctigrandis</name>
    <dbReference type="NCBI Taxonomy" id="2527986"/>
    <lineage>
        <taxon>Bacteria</taxon>
        <taxon>Pseudomonadati</taxon>
        <taxon>Planctomycetota</taxon>
        <taxon>Planctomycetia</taxon>
        <taxon>Pirellulales</taxon>
        <taxon>Pirellulaceae</taxon>
        <taxon>Novipirellula</taxon>
    </lineage>
</organism>
<reference evidence="2 3" key="1">
    <citation type="submission" date="2019-02" db="EMBL/GenBank/DDBJ databases">
        <title>Deep-cultivation of Planctomycetes and their phenomic and genomic characterization uncovers novel biology.</title>
        <authorList>
            <person name="Wiegand S."/>
            <person name="Jogler M."/>
            <person name="Boedeker C."/>
            <person name="Pinto D."/>
            <person name="Vollmers J."/>
            <person name="Rivas-Marin E."/>
            <person name="Kohn T."/>
            <person name="Peeters S.H."/>
            <person name="Heuer A."/>
            <person name="Rast P."/>
            <person name="Oberbeckmann S."/>
            <person name="Bunk B."/>
            <person name="Jeske O."/>
            <person name="Meyerdierks A."/>
            <person name="Storesund J.E."/>
            <person name="Kallscheuer N."/>
            <person name="Luecker S."/>
            <person name="Lage O.M."/>
            <person name="Pohl T."/>
            <person name="Merkel B.J."/>
            <person name="Hornburger P."/>
            <person name="Mueller R.-W."/>
            <person name="Bruemmer F."/>
            <person name="Labrenz M."/>
            <person name="Spormann A.M."/>
            <person name="Op Den Camp H."/>
            <person name="Overmann J."/>
            <person name="Amann R."/>
            <person name="Jetten M.S.M."/>
            <person name="Mascher T."/>
            <person name="Medema M.H."/>
            <person name="Devos D.P."/>
            <person name="Kaster A.-K."/>
            <person name="Ovreas L."/>
            <person name="Rohde M."/>
            <person name="Galperin M.Y."/>
            <person name="Jogler C."/>
        </authorList>
    </citation>
    <scope>NUCLEOTIDE SEQUENCE [LARGE SCALE GENOMIC DNA]</scope>
    <source>
        <strain evidence="2 3">CA13</strain>
    </source>
</reference>
<comment type="caution">
    <text evidence="2">The sequence shown here is derived from an EMBL/GenBank/DDBJ whole genome shotgun (WGS) entry which is preliminary data.</text>
</comment>
<gene>
    <name evidence="2" type="ORF">CA13_04490</name>
</gene>
<sequence precursor="true">MHITRILSLSLATALVATVCAPAHAFMLVSTTSAVAEGSVDFDTMIGDLNIVAADETLTCTQKTAQFDAAIAKLDAMLDAGTNVEADVLAVRDAIAELRRTLKCSERHLANCPHCSGATAMDGGFVDGGFGNPVMGGGFVSTGGGGGGGGIASSIGGGGGPRLGLLLGGTAAAIAIPLATSGDDDPGTPASPSN</sequence>
<keyword evidence="1" id="KW-0732">Signal</keyword>
<accession>A0A5C5YVH7</accession>
<feature type="chain" id="PRO_5022701886" evidence="1">
    <location>
        <begin position="26"/>
        <end position="194"/>
    </location>
</feature>
<dbReference type="RefSeq" id="WP_146394281.1">
    <property type="nucleotide sequence ID" value="NZ_SJPJ01000001.1"/>
</dbReference>
<protein>
    <submittedName>
        <fullName evidence="2">Uncharacterized protein</fullName>
    </submittedName>
</protein>
<evidence type="ECO:0000313" key="3">
    <source>
        <dbReference type="Proteomes" id="UP000315010"/>
    </source>
</evidence>
<dbReference type="Proteomes" id="UP000315010">
    <property type="component" value="Unassembled WGS sequence"/>
</dbReference>
<evidence type="ECO:0000313" key="2">
    <source>
        <dbReference type="EMBL" id="TWT79052.1"/>
    </source>
</evidence>
<proteinExistence type="predicted"/>
<evidence type="ECO:0000256" key="1">
    <source>
        <dbReference type="SAM" id="SignalP"/>
    </source>
</evidence>
<dbReference type="OrthoDB" id="291630at2"/>
<keyword evidence="3" id="KW-1185">Reference proteome</keyword>
<name>A0A5C5YVH7_9BACT</name>